<reference evidence="10 11" key="1">
    <citation type="journal article" date="2017" name="Int. J. Syst. Evol. Microbiol.">
        <title>Achromobacter aloeverae sp. nov., isolated from the root of Aloe vera (L.) Burm.f.</title>
        <authorList>
            <person name="Kuncharoen N."/>
            <person name="Muramatsu Y."/>
            <person name="Shibata C."/>
            <person name="Kamakura Y."/>
            <person name="Nakagawa Y."/>
            <person name="Tanasupawat S."/>
        </authorList>
    </citation>
    <scope>NUCLEOTIDE SEQUENCE [LARGE SCALE GENOMIC DNA]</scope>
    <source>
        <strain evidence="10 11">AVA-1</strain>
    </source>
</reference>
<dbReference type="Pfam" id="PF02470">
    <property type="entry name" value="MlaD"/>
    <property type="match status" value="3"/>
</dbReference>
<organism evidence="10 11">
    <name type="scientific">Achromobacter aloeverae</name>
    <dbReference type="NCBI Taxonomy" id="1750518"/>
    <lineage>
        <taxon>Bacteria</taxon>
        <taxon>Pseudomonadati</taxon>
        <taxon>Pseudomonadota</taxon>
        <taxon>Betaproteobacteria</taxon>
        <taxon>Burkholderiales</taxon>
        <taxon>Alcaligenaceae</taxon>
        <taxon>Achromobacter</taxon>
    </lineage>
</organism>
<keyword evidence="3" id="KW-0997">Cell inner membrane</keyword>
<evidence type="ECO:0000256" key="3">
    <source>
        <dbReference type="ARBA" id="ARBA00022519"/>
    </source>
</evidence>
<evidence type="ECO:0000313" key="10">
    <source>
        <dbReference type="EMBL" id="RXN84509.1"/>
    </source>
</evidence>
<keyword evidence="5 8" id="KW-1133">Transmembrane helix</keyword>
<feature type="domain" description="Mce/MlaD" evidence="9">
    <location>
        <begin position="170"/>
        <end position="232"/>
    </location>
</feature>
<evidence type="ECO:0000256" key="5">
    <source>
        <dbReference type="ARBA" id="ARBA00022989"/>
    </source>
</evidence>
<comment type="caution">
    <text evidence="10">The sequence shown here is derived from an EMBL/GenBank/DDBJ whole genome shotgun (WGS) entry which is preliminary data.</text>
</comment>
<proteinExistence type="predicted"/>
<feature type="transmembrane region" description="Helical" evidence="8">
    <location>
        <begin position="31"/>
        <end position="52"/>
    </location>
</feature>
<comment type="subcellular location">
    <subcellularLocation>
        <location evidence="1">Cell inner membrane</location>
    </subcellularLocation>
</comment>
<dbReference type="RefSeq" id="WP_129153322.1">
    <property type="nucleotide sequence ID" value="NZ_JBHSDO010000018.1"/>
</dbReference>
<evidence type="ECO:0000256" key="8">
    <source>
        <dbReference type="SAM" id="Phobius"/>
    </source>
</evidence>
<dbReference type="AlphaFoldDB" id="A0A4Q1HF85"/>
<gene>
    <name evidence="10" type="ORF">C7R54_24335</name>
</gene>
<feature type="domain" description="Mce/MlaD" evidence="9">
    <location>
        <begin position="55"/>
        <end position="146"/>
    </location>
</feature>
<dbReference type="InterPro" id="IPR051800">
    <property type="entry name" value="PqiA-PqiB_transport"/>
</dbReference>
<dbReference type="PANTHER" id="PTHR30462:SF0">
    <property type="entry name" value="INTERMEMBRANE TRANSPORT PROTEIN YEBT"/>
    <property type="match status" value="1"/>
</dbReference>
<evidence type="ECO:0000256" key="7">
    <source>
        <dbReference type="SAM" id="MobiDB-lite"/>
    </source>
</evidence>
<dbReference type="InterPro" id="IPR003399">
    <property type="entry name" value="Mce/MlaD"/>
</dbReference>
<evidence type="ECO:0000256" key="4">
    <source>
        <dbReference type="ARBA" id="ARBA00022692"/>
    </source>
</evidence>
<name>A0A4Q1HF85_9BURK</name>
<keyword evidence="11" id="KW-1185">Reference proteome</keyword>
<dbReference type="Proteomes" id="UP000290849">
    <property type="component" value="Unassembled WGS sequence"/>
</dbReference>
<evidence type="ECO:0000256" key="1">
    <source>
        <dbReference type="ARBA" id="ARBA00004533"/>
    </source>
</evidence>
<keyword evidence="2" id="KW-1003">Cell membrane</keyword>
<feature type="domain" description="Mce/MlaD" evidence="9">
    <location>
        <begin position="300"/>
        <end position="403"/>
    </location>
</feature>
<dbReference type="GO" id="GO:0005886">
    <property type="term" value="C:plasma membrane"/>
    <property type="evidence" value="ECO:0007669"/>
    <property type="project" value="UniProtKB-SubCell"/>
</dbReference>
<dbReference type="PANTHER" id="PTHR30462">
    <property type="entry name" value="INTERMEMBRANE TRANSPORT PROTEIN PQIB-RELATED"/>
    <property type="match status" value="1"/>
</dbReference>
<evidence type="ECO:0000256" key="6">
    <source>
        <dbReference type="ARBA" id="ARBA00023136"/>
    </source>
</evidence>
<evidence type="ECO:0000259" key="9">
    <source>
        <dbReference type="Pfam" id="PF02470"/>
    </source>
</evidence>
<evidence type="ECO:0000256" key="2">
    <source>
        <dbReference type="ARBA" id="ARBA00022475"/>
    </source>
</evidence>
<accession>A0A4Q1HF85</accession>
<dbReference type="EMBL" id="PYAL01000008">
    <property type="protein sequence ID" value="RXN84509.1"/>
    <property type="molecule type" value="Genomic_DNA"/>
</dbReference>
<sequence>MPEPNETAGATGPAGLPEASASPPSRWSVRLVWLVPLVAVLIGVWLAAQAVIEKGPTITIQFPTGEGLEAGKTKIKFKNVDIGVINHVDLAPDYKSVVATAELTKSATRLLVEDTRFWLVSPRISGGSVSGLSTLLSGSYVGMDTGSKTKERHEFVALEEPPVLVSGTPGREFVLKSESLGSLDVGAPVYFRRLQVGQVTAYTLDPTGEGLTLRIFVNAPYDRYVKDETRFWHASGVDVSLDASGVKVDTESLVSILTGGLAFQSPPEALNAKVADADTEFRLFNNRTEAMKRQDRIVDTYVFNFKESVRGLAIGAPVDFRGIVVGEVIGIYTRYDRVKGEFSIPVEVHLYPERFTSRYASGAPGGRLGDDPRQTAQWLVEHGLRGQLRTGNFLTGQLYVAMDFFPNAPKAGVLWDKGPPELPTIPGGLQSLQDSITGIVEKLNKLPLDDMAKDLRQGLKDASTLMRTLNNSVAPEARAAMVAARAAMESATRSMQPVPALAQGATEAMREMARTAASFRALADYLERHPEALLRGKTEQRQ</sequence>
<dbReference type="OrthoDB" id="9806984at2"/>
<keyword evidence="4 8" id="KW-0812">Transmembrane</keyword>
<keyword evidence="6 8" id="KW-0472">Membrane</keyword>
<protein>
    <submittedName>
        <fullName evidence="10">Mammalian cell entry protein</fullName>
    </submittedName>
</protein>
<feature type="region of interest" description="Disordered" evidence="7">
    <location>
        <begin position="1"/>
        <end position="23"/>
    </location>
</feature>
<evidence type="ECO:0000313" key="11">
    <source>
        <dbReference type="Proteomes" id="UP000290849"/>
    </source>
</evidence>